<evidence type="ECO:0000313" key="8">
    <source>
        <dbReference type="Proteomes" id="UP000694871"/>
    </source>
</evidence>
<evidence type="ECO:0000313" key="9">
    <source>
        <dbReference type="RefSeq" id="XP_015273723.1"/>
    </source>
</evidence>
<keyword evidence="3" id="KW-0862">Zinc</keyword>
<dbReference type="PROSITE" id="PS50089">
    <property type="entry name" value="ZF_RING_2"/>
    <property type="match status" value="1"/>
</dbReference>
<name>A0ABM1KJ36_GEKJA</name>
<dbReference type="SUPFAM" id="SSF57845">
    <property type="entry name" value="B-box zinc-binding domain"/>
    <property type="match status" value="1"/>
</dbReference>
<feature type="domain" description="RING-type" evidence="6">
    <location>
        <begin position="16"/>
        <end position="59"/>
    </location>
</feature>
<evidence type="ECO:0000259" key="6">
    <source>
        <dbReference type="PROSITE" id="PS50089"/>
    </source>
</evidence>
<sequence>MATGDPVRELSEELTCPICLEYFSDPVILTECGHHFCRDCLTRSWGESETAEASCPVCKQTARTRDLRPNRQLANVVEIAKRLSLHGGEAEERICEKHREPLKLFCQTDEILICTVCDRSKEHKNHEVIPKKNAEKASQEHKDKIFNCLETLRTERENVLVYIADAEGKSQKMLKRTKSGREKVVAEFRTLHHFLNEQEKNLLSQIKETEKEIRRKRDEYLARLSEELSSLESLIQEMEEKSQQSVTELLQDVRGTLQKYEKKETFVNPEDFLLKLKPRVHDCCYNPFLRIAMRQFKVSLRPSSTPPCGSAAHPLTCFSSTASANCLPL</sequence>
<proteinExistence type="predicted"/>
<dbReference type="Pfam" id="PF15227">
    <property type="entry name" value="zf-C3HC4_4"/>
    <property type="match status" value="1"/>
</dbReference>
<dbReference type="PANTHER" id="PTHR24103">
    <property type="entry name" value="E3 UBIQUITIN-PROTEIN LIGASE TRIM"/>
    <property type="match status" value="1"/>
</dbReference>
<dbReference type="InterPro" id="IPR017907">
    <property type="entry name" value="Znf_RING_CS"/>
</dbReference>
<evidence type="ECO:0000256" key="1">
    <source>
        <dbReference type="ARBA" id="ARBA00022723"/>
    </source>
</evidence>
<dbReference type="PROSITE" id="PS50119">
    <property type="entry name" value="ZF_BBOX"/>
    <property type="match status" value="1"/>
</dbReference>
<dbReference type="CDD" id="cd16594">
    <property type="entry name" value="RING-HC_TRIM7-like_C-IV"/>
    <property type="match status" value="1"/>
</dbReference>
<dbReference type="RefSeq" id="XP_015273723.1">
    <property type="nucleotide sequence ID" value="XM_015418237.1"/>
</dbReference>
<keyword evidence="2 4" id="KW-0863">Zinc-finger</keyword>
<feature type="coiled-coil region" evidence="5">
    <location>
        <begin position="192"/>
        <end position="248"/>
    </location>
</feature>
<dbReference type="InterPro" id="IPR001841">
    <property type="entry name" value="Znf_RING"/>
</dbReference>
<dbReference type="Pfam" id="PF00643">
    <property type="entry name" value="zf-B_box"/>
    <property type="match status" value="1"/>
</dbReference>
<evidence type="ECO:0000256" key="2">
    <source>
        <dbReference type="ARBA" id="ARBA00022771"/>
    </source>
</evidence>
<evidence type="ECO:0000256" key="3">
    <source>
        <dbReference type="ARBA" id="ARBA00022833"/>
    </source>
</evidence>
<organism evidence="8 9">
    <name type="scientific">Gekko japonicus</name>
    <name type="common">Schlegel's Japanese gecko</name>
    <dbReference type="NCBI Taxonomy" id="146911"/>
    <lineage>
        <taxon>Eukaryota</taxon>
        <taxon>Metazoa</taxon>
        <taxon>Chordata</taxon>
        <taxon>Craniata</taxon>
        <taxon>Vertebrata</taxon>
        <taxon>Euteleostomi</taxon>
        <taxon>Lepidosauria</taxon>
        <taxon>Squamata</taxon>
        <taxon>Bifurcata</taxon>
        <taxon>Gekkota</taxon>
        <taxon>Gekkonidae</taxon>
        <taxon>Gekkoninae</taxon>
        <taxon>Gekko</taxon>
    </lineage>
</organism>
<dbReference type="PROSITE" id="PS00518">
    <property type="entry name" value="ZF_RING_1"/>
    <property type="match status" value="1"/>
</dbReference>
<dbReference type="SMART" id="SM00184">
    <property type="entry name" value="RING"/>
    <property type="match status" value="1"/>
</dbReference>
<keyword evidence="8" id="KW-1185">Reference proteome</keyword>
<dbReference type="Gene3D" id="3.30.160.60">
    <property type="entry name" value="Classic Zinc Finger"/>
    <property type="match status" value="1"/>
</dbReference>
<feature type="domain" description="B box-type" evidence="7">
    <location>
        <begin position="90"/>
        <end position="131"/>
    </location>
</feature>
<accession>A0ABM1KJ36</accession>
<dbReference type="GeneID" id="107116334"/>
<dbReference type="SMART" id="SM00336">
    <property type="entry name" value="BBOX"/>
    <property type="match status" value="1"/>
</dbReference>
<evidence type="ECO:0000256" key="4">
    <source>
        <dbReference type="PROSITE-ProRule" id="PRU00024"/>
    </source>
</evidence>
<dbReference type="InterPro" id="IPR050143">
    <property type="entry name" value="TRIM/RBCC"/>
</dbReference>
<protein>
    <submittedName>
        <fullName evidence="9">Zinc finger protein RFP-like</fullName>
    </submittedName>
</protein>
<dbReference type="SUPFAM" id="SSF57850">
    <property type="entry name" value="RING/U-box"/>
    <property type="match status" value="1"/>
</dbReference>
<dbReference type="InterPro" id="IPR013083">
    <property type="entry name" value="Znf_RING/FYVE/PHD"/>
</dbReference>
<evidence type="ECO:0000259" key="7">
    <source>
        <dbReference type="PROSITE" id="PS50119"/>
    </source>
</evidence>
<gene>
    <name evidence="9" type="primary">LOC107116334</name>
</gene>
<dbReference type="Gene3D" id="3.30.40.10">
    <property type="entry name" value="Zinc/RING finger domain, C3HC4 (zinc finger)"/>
    <property type="match status" value="1"/>
</dbReference>
<evidence type="ECO:0000256" key="5">
    <source>
        <dbReference type="SAM" id="Coils"/>
    </source>
</evidence>
<keyword evidence="5" id="KW-0175">Coiled coil</keyword>
<dbReference type="InterPro" id="IPR000315">
    <property type="entry name" value="Znf_B-box"/>
</dbReference>
<dbReference type="Proteomes" id="UP000694871">
    <property type="component" value="Unplaced"/>
</dbReference>
<reference evidence="9" key="1">
    <citation type="submission" date="2025-08" db="UniProtKB">
        <authorList>
            <consortium name="RefSeq"/>
        </authorList>
    </citation>
    <scope>IDENTIFICATION</scope>
</reference>
<keyword evidence="1" id="KW-0479">Metal-binding</keyword>